<dbReference type="HOGENOM" id="CLU_3140610_0_0_6"/>
<evidence type="ECO:0000256" key="1">
    <source>
        <dbReference type="SAM" id="MobiDB-lite"/>
    </source>
</evidence>
<keyword evidence="3" id="KW-1185">Reference proteome</keyword>
<protein>
    <submittedName>
        <fullName evidence="2">Uncharacterized protein</fullName>
    </submittedName>
</protein>
<evidence type="ECO:0000313" key="3">
    <source>
        <dbReference type="Proteomes" id="UP000013568"/>
    </source>
</evidence>
<name>E9CMC5_9GAMM</name>
<dbReference type="AlphaFoldDB" id="E9CMC5"/>
<sequence length="49" mass="5731">MGRNEFLGEESVGHKVSKDRDHPRCIINKKPRDYFRAVSSPLDLFHYAI</sequence>
<feature type="compositionally biased region" description="Basic and acidic residues" evidence="1">
    <location>
        <begin position="11"/>
        <end position="21"/>
    </location>
</feature>
<gene>
    <name evidence="2" type="ORF">SSYM_1457</name>
</gene>
<organism evidence="2 3">
    <name type="scientific">Serratia symbiotica str. Tucson</name>
    <dbReference type="NCBI Taxonomy" id="914128"/>
    <lineage>
        <taxon>Bacteria</taxon>
        <taxon>Pseudomonadati</taxon>
        <taxon>Pseudomonadota</taxon>
        <taxon>Gammaproteobacteria</taxon>
        <taxon>Enterobacterales</taxon>
        <taxon>Yersiniaceae</taxon>
        <taxon>Serratia</taxon>
        <taxon>Serratia symbiotica</taxon>
    </lineage>
</organism>
<proteinExistence type="predicted"/>
<accession>E9CMC5</accession>
<feature type="region of interest" description="Disordered" evidence="1">
    <location>
        <begin position="1"/>
        <end position="21"/>
    </location>
</feature>
<dbReference type="Proteomes" id="UP000013568">
    <property type="component" value="Unassembled WGS sequence"/>
</dbReference>
<reference evidence="3" key="1">
    <citation type="journal article" date="2011" name="Genome Biol. Evol.">
        <title>Massive genomic decay in Serratia symbiotica, a recently evolved symbiont of aphids.</title>
        <authorList>
            <person name="Burke G.R."/>
            <person name="Moran N.A."/>
        </authorList>
    </citation>
    <scope>NUCLEOTIDE SEQUENCE [LARGE SCALE GENOMIC DNA]</scope>
    <source>
        <strain evidence="3">Tucson</strain>
    </source>
</reference>
<evidence type="ECO:0000313" key="2">
    <source>
        <dbReference type="EMBL" id="EFW12284.1"/>
    </source>
</evidence>
<dbReference type="EMBL" id="GL636112">
    <property type="protein sequence ID" value="EFW12284.1"/>
    <property type="molecule type" value="Genomic_DNA"/>
</dbReference>